<reference evidence="1" key="1">
    <citation type="submission" date="2023-06" db="EMBL/GenBank/DDBJ databases">
        <authorList>
            <person name="Noh H."/>
        </authorList>
    </citation>
    <scope>NUCLEOTIDE SEQUENCE</scope>
    <source>
        <strain evidence="1">DUCC20226</strain>
    </source>
</reference>
<name>A0AAD9VWK9_PHOAM</name>
<gene>
    <name evidence="1" type="ORF">N8I77_013283</name>
</gene>
<dbReference type="AlphaFoldDB" id="A0AAD9VWK9"/>
<organism evidence="1 2">
    <name type="scientific">Phomopsis amygdali</name>
    <name type="common">Fusicoccum amygdali</name>
    <dbReference type="NCBI Taxonomy" id="1214568"/>
    <lineage>
        <taxon>Eukaryota</taxon>
        <taxon>Fungi</taxon>
        <taxon>Dikarya</taxon>
        <taxon>Ascomycota</taxon>
        <taxon>Pezizomycotina</taxon>
        <taxon>Sordariomycetes</taxon>
        <taxon>Sordariomycetidae</taxon>
        <taxon>Diaporthales</taxon>
        <taxon>Diaporthaceae</taxon>
        <taxon>Diaporthe</taxon>
    </lineage>
</organism>
<proteinExistence type="predicted"/>
<dbReference type="Proteomes" id="UP001265746">
    <property type="component" value="Unassembled WGS sequence"/>
</dbReference>
<dbReference type="InterPro" id="IPR032710">
    <property type="entry name" value="NTF2-like_dom_sf"/>
</dbReference>
<accession>A0AAD9VWK9</accession>
<evidence type="ECO:0000313" key="1">
    <source>
        <dbReference type="EMBL" id="KAK2596391.1"/>
    </source>
</evidence>
<dbReference type="Gene3D" id="3.10.450.50">
    <property type="match status" value="2"/>
</dbReference>
<comment type="caution">
    <text evidence="1">The sequence shown here is derived from an EMBL/GenBank/DDBJ whole genome shotgun (WGS) entry which is preliminary data.</text>
</comment>
<evidence type="ECO:0008006" key="3">
    <source>
        <dbReference type="Google" id="ProtNLM"/>
    </source>
</evidence>
<protein>
    <recommendedName>
        <fullName evidence="3">SnoaL-like domain-containing protein</fullName>
    </recommendedName>
</protein>
<keyword evidence="2" id="KW-1185">Reference proteome</keyword>
<sequence>MANQMYPTVGLKGFKSKPDVEAYLAAFSADEFDTYFQYYHPDINIDIPLIPGPKTISGYHQWAKGHHQIASETLVPQKIIFERDGELVIVQARAEFRGKKGVEMDDFFGWGPVSEGTGPDVIMIVFYHLDERGRVVHLEPGATKLLRKAQVVDVAVSGSAVAGPGSSFQTKDDVRSYIGFFSSNNFGKASEFWAPDLEVRLGKLQVIQGREENVKFFSTQRLNGMDENVTPKQITLDDSCCVLHAEVTFTARKDFPEGYAGMGTTSGGIKTGQRIWNEMMILYDLNDERRVRVVRTYRLSDPVISGPDSQV</sequence>
<dbReference type="SUPFAM" id="SSF54427">
    <property type="entry name" value="NTF2-like"/>
    <property type="match status" value="2"/>
</dbReference>
<evidence type="ECO:0000313" key="2">
    <source>
        <dbReference type="Proteomes" id="UP001265746"/>
    </source>
</evidence>
<dbReference type="EMBL" id="JAUJFL010000011">
    <property type="protein sequence ID" value="KAK2596391.1"/>
    <property type="molecule type" value="Genomic_DNA"/>
</dbReference>